<dbReference type="RefSeq" id="WP_311594200.1">
    <property type="nucleotide sequence ID" value="NZ_JAVRHV010000007.1"/>
</dbReference>
<evidence type="ECO:0000256" key="1">
    <source>
        <dbReference type="SAM" id="Phobius"/>
    </source>
</evidence>
<sequence length="167" mass="19816">MSSEHHSDIFLRPRFSIDVKMSQDALINLLNEKLNSDVENYKLKKIDHHFFVDISQKKRHYWSPQLHIEALNDFKGGSIVKGLFTPRPHVWTLFIFMHLIAGTVFLIFSIMLYVRWTLEGNLLFPAIMTILTPILWLGFYIFGRWGRRQGKDQMEELYKFLRSSINN</sequence>
<gene>
    <name evidence="2" type="ORF">RM519_12720</name>
</gene>
<accession>A0ABU2Y7F0</accession>
<organism evidence="2 3">
    <name type="scientific">Urechidicola vernalis</name>
    <dbReference type="NCBI Taxonomy" id="3075600"/>
    <lineage>
        <taxon>Bacteria</taxon>
        <taxon>Pseudomonadati</taxon>
        <taxon>Bacteroidota</taxon>
        <taxon>Flavobacteriia</taxon>
        <taxon>Flavobacteriales</taxon>
        <taxon>Flavobacteriaceae</taxon>
        <taxon>Urechidicola</taxon>
    </lineage>
</organism>
<evidence type="ECO:0000313" key="3">
    <source>
        <dbReference type="Proteomes" id="UP001252186"/>
    </source>
</evidence>
<keyword evidence="1" id="KW-0812">Transmembrane</keyword>
<keyword evidence="3" id="KW-1185">Reference proteome</keyword>
<feature type="transmembrane region" description="Helical" evidence="1">
    <location>
        <begin position="90"/>
        <end position="116"/>
    </location>
</feature>
<dbReference type="EMBL" id="JAVRHV010000007">
    <property type="protein sequence ID" value="MDT0554116.1"/>
    <property type="molecule type" value="Genomic_DNA"/>
</dbReference>
<name>A0ABU2Y7F0_9FLAO</name>
<feature type="transmembrane region" description="Helical" evidence="1">
    <location>
        <begin position="122"/>
        <end position="142"/>
    </location>
</feature>
<proteinExistence type="predicted"/>
<evidence type="ECO:0000313" key="2">
    <source>
        <dbReference type="EMBL" id="MDT0554116.1"/>
    </source>
</evidence>
<keyword evidence="1" id="KW-1133">Transmembrane helix</keyword>
<keyword evidence="1" id="KW-0472">Membrane</keyword>
<dbReference type="Proteomes" id="UP001252186">
    <property type="component" value="Unassembled WGS sequence"/>
</dbReference>
<reference evidence="2 3" key="1">
    <citation type="submission" date="2023-09" db="EMBL/GenBank/DDBJ databases">
        <authorList>
            <person name="Rey-Velasco X."/>
        </authorList>
    </citation>
    <scope>NUCLEOTIDE SEQUENCE [LARGE SCALE GENOMIC DNA]</scope>
    <source>
        <strain evidence="2 3">P050</strain>
    </source>
</reference>
<protein>
    <submittedName>
        <fullName evidence="2">GTP-binding protein</fullName>
    </submittedName>
</protein>
<comment type="caution">
    <text evidence="2">The sequence shown here is derived from an EMBL/GenBank/DDBJ whole genome shotgun (WGS) entry which is preliminary data.</text>
</comment>